<gene>
    <name evidence="2" type="ORF">MACH07_02330</name>
</gene>
<dbReference type="SUPFAM" id="SSF54593">
    <property type="entry name" value="Glyoxalase/Bleomycin resistance protein/Dihydroxybiphenyl dioxygenase"/>
    <property type="match status" value="1"/>
</dbReference>
<evidence type="ECO:0000313" key="3">
    <source>
        <dbReference type="Proteomes" id="UP001330184"/>
    </source>
</evidence>
<organism evidence="2 3">
    <name type="scientific">Flagellimonas marinaquae</name>
    <dbReference type="NCBI Taxonomy" id="254955"/>
    <lineage>
        <taxon>Bacteria</taxon>
        <taxon>Pseudomonadati</taxon>
        <taxon>Bacteroidota</taxon>
        <taxon>Flavobacteriia</taxon>
        <taxon>Flavobacteriales</taxon>
        <taxon>Flavobacteriaceae</taxon>
        <taxon>Flagellimonas</taxon>
    </lineage>
</organism>
<evidence type="ECO:0000313" key="2">
    <source>
        <dbReference type="EMBL" id="BDW91401.1"/>
    </source>
</evidence>
<accession>A0AA48KPS8</accession>
<dbReference type="PANTHER" id="PTHR33993">
    <property type="entry name" value="GLYOXALASE-RELATED"/>
    <property type="match status" value="1"/>
</dbReference>
<dbReference type="InterPro" id="IPR029068">
    <property type="entry name" value="Glyas_Bleomycin-R_OHBP_Dase"/>
</dbReference>
<dbReference type="AlphaFoldDB" id="A0AA48KPS8"/>
<reference evidence="2 3" key="1">
    <citation type="submission" date="2023-01" db="EMBL/GenBank/DDBJ databases">
        <title>Complete genome sequence of Muricauda aquimarina strain IFOP_LL357.</title>
        <authorList>
            <person name="Gajardo G."/>
            <person name="Ueki S."/>
            <person name="Maruyama F."/>
        </authorList>
    </citation>
    <scope>NUCLEOTIDE SEQUENCE [LARGE SCALE GENOMIC DNA]</scope>
    <source>
        <strain evidence="2 3">IFOP_LL357</strain>
    </source>
</reference>
<feature type="domain" description="VOC" evidence="1">
    <location>
        <begin position="5"/>
        <end position="112"/>
    </location>
</feature>
<dbReference type="Gene3D" id="3.10.180.10">
    <property type="entry name" value="2,3-Dihydroxybiphenyl 1,2-Dioxygenase, domain 1"/>
    <property type="match status" value="1"/>
</dbReference>
<dbReference type="RefSeq" id="WP_224836456.1">
    <property type="nucleotide sequence ID" value="NZ_AP027268.1"/>
</dbReference>
<dbReference type="InterPro" id="IPR004360">
    <property type="entry name" value="Glyas_Fos-R_dOase_dom"/>
</dbReference>
<dbReference type="InterPro" id="IPR052164">
    <property type="entry name" value="Anthracycline_SecMetBiosynth"/>
</dbReference>
<dbReference type="InterPro" id="IPR037523">
    <property type="entry name" value="VOC_core"/>
</dbReference>
<name>A0AA48KPS8_9FLAO</name>
<dbReference type="EMBL" id="AP027268">
    <property type="protein sequence ID" value="BDW91401.1"/>
    <property type="molecule type" value="Genomic_DNA"/>
</dbReference>
<proteinExistence type="predicted"/>
<dbReference type="Proteomes" id="UP001330184">
    <property type="component" value="Chromosome"/>
</dbReference>
<protein>
    <submittedName>
        <fullName evidence="2">Glyoxalase</fullName>
    </submittedName>
</protein>
<dbReference type="CDD" id="cd07247">
    <property type="entry name" value="SgaA_N_like"/>
    <property type="match status" value="1"/>
</dbReference>
<sequence length="113" mass="12771">MNKVQIDYVEFKALDLVKTKTFYKDTLGWQFTDYGPSYTSFSESGISGGFELTDQPIINGALIVLYHEDLETIQNKITAAGGTICKEIFEFPGGRRFHFFDPSGNELAIWSDQ</sequence>
<keyword evidence="3" id="KW-1185">Reference proteome</keyword>
<dbReference type="Pfam" id="PF00903">
    <property type="entry name" value="Glyoxalase"/>
    <property type="match status" value="1"/>
</dbReference>
<dbReference type="PANTHER" id="PTHR33993:SF1">
    <property type="entry name" value="GLYOXALASE FAMILY PROTEIN"/>
    <property type="match status" value="1"/>
</dbReference>
<evidence type="ECO:0000259" key="1">
    <source>
        <dbReference type="PROSITE" id="PS51819"/>
    </source>
</evidence>
<dbReference type="PROSITE" id="PS51819">
    <property type="entry name" value="VOC"/>
    <property type="match status" value="1"/>
</dbReference>